<comment type="caution">
    <text evidence="6">The sequence shown here is derived from an EMBL/GenBank/DDBJ whole genome shotgun (WGS) entry which is preliminary data.</text>
</comment>
<evidence type="ECO:0000256" key="1">
    <source>
        <dbReference type="ARBA" id="ARBA00022658"/>
    </source>
</evidence>
<name>A0A210PZI8_MIZYE</name>
<evidence type="ECO:0000256" key="3">
    <source>
        <dbReference type="SAM" id="MobiDB-lite"/>
    </source>
</evidence>
<dbReference type="SMART" id="SM00147">
    <property type="entry name" value="RasGEF"/>
    <property type="match status" value="1"/>
</dbReference>
<dbReference type="GO" id="GO:0005085">
    <property type="term" value="F:guanyl-nucleotide exchange factor activity"/>
    <property type="evidence" value="ECO:0007669"/>
    <property type="project" value="UniProtKB-KW"/>
</dbReference>
<organism evidence="6 7">
    <name type="scientific">Mizuhopecten yessoensis</name>
    <name type="common">Japanese scallop</name>
    <name type="synonym">Patinopecten yessoensis</name>
    <dbReference type="NCBI Taxonomy" id="6573"/>
    <lineage>
        <taxon>Eukaryota</taxon>
        <taxon>Metazoa</taxon>
        <taxon>Spiralia</taxon>
        <taxon>Lophotrochozoa</taxon>
        <taxon>Mollusca</taxon>
        <taxon>Bivalvia</taxon>
        <taxon>Autobranchia</taxon>
        <taxon>Pteriomorphia</taxon>
        <taxon>Pectinida</taxon>
        <taxon>Pectinoidea</taxon>
        <taxon>Pectinidae</taxon>
        <taxon>Mizuhopecten</taxon>
    </lineage>
</organism>
<dbReference type="EMBL" id="NEDP02005343">
    <property type="protein sequence ID" value="OWF41911.1"/>
    <property type="molecule type" value="Genomic_DNA"/>
</dbReference>
<dbReference type="CDD" id="cd13310">
    <property type="entry name" value="PH_RalGPS1_2"/>
    <property type="match status" value="1"/>
</dbReference>
<feature type="region of interest" description="Disordered" evidence="3">
    <location>
        <begin position="420"/>
        <end position="439"/>
    </location>
</feature>
<dbReference type="PROSITE" id="PS50003">
    <property type="entry name" value="PH_DOMAIN"/>
    <property type="match status" value="1"/>
</dbReference>
<dbReference type="SUPFAM" id="SSF48366">
    <property type="entry name" value="Ras GEF"/>
    <property type="match status" value="1"/>
</dbReference>
<dbReference type="InterPro" id="IPR008937">
    <property type="entry name" value="Ras-like_GEF"/>
</dbReference>
<dbReference type="STRING" id="6573.A0A210PZI8"/>
<sequence>MQPEVNNNHFQKDIKEQLHLPNKLVSRLKISRQRSRSSSDLEVTQQLLVPKPVSNAVKRHGSFTESVNRLAIKHDRFVRRLSDSFYSVRWDSSKMNIPHRILTPDDPDSKSLGKPLESDSSCEFVTPQSSFADAISQGSEESLDKHSSLPHMKSFDAVVFDVLRVSPDEFASQITLMDLPVFKSILPDELTSCAWTTKEKLIKAPNVVGFTRRFNHVNFWVQREILTCQTLKTRSDVLAHYIKIAKKLLDLNNLHAVMAVLSALQSAAIFRLSKTWMMLSRRDKSTYEKIADLFSENSNRQKLRDYMDNVKHPCVPYLGLYLTDLIYIDVAHPHSGGLESHPRRIQMNNILRVIADLQQSSYDHLPVLDHVQNYLRSVRYIEELQKFVEDDNYKLSLKVEPPMSTLSTSKEDVQIMVAPPSPATEPRHSNHLTPSATVSTTKQVQCHRKTKSLSANFMSNGQQKQSAEKTFSLPSKTTAPYIQGIRHLLDDSVLEESPCASSDGSICGKFSTTTIHCRDIIKPEGSEVFDTNSVDQPEMFWPARNHMTWRESDDIRENFQQSFTCEGCLRRKTILKEGKKPTVTSWTRYWVALWGTSLLYYPAKSLRGGDRQSFKTNPSKMTSVVGWMVVMGDNPLQPDAFQLTDPMKGNVYKFRGGSQAMALTWCRHLSEATKRFQPKTPTNLMSFD</sequence>
<evidence type="ECO:0000259" key="4">
    <source>
        <dbReference type="PROSITE" id="PS50003"/>
    </source>
</evidence>
<dbReference type="SUPFAM" id="SSF50729">
    <property type="entry name" value="PH domain-like"/>
    <property type="match status" value="1"/>
</dbReference>
<protein>
    <submittedName>
        <fullName evidence="6">Ras-specific guanine nucleotide-releasing factor RalGPS2</fullName>
    </submittedName>
</protein>
<dbReference type="GO" id="GO:0007265">
    <property type="term" value="P:Ras protein signal transduction"/>
    <property type="evidence" value="ECO:0007669"/>
    <property type="project" value="TreeGrafter"/>
</dbReference>
<dbReference type="PROSITE" id="PS50009">
    <property type="entry name" value="RASGEF_CAT"/>
    <property type="match status" value="1"/>
</dbReference>
<dbReference type="SMART" id="SM00233">
    <property type="entry name" value="PH"/>
    <property type="match status" value="1"/>
</dbReference>
<evidence type="ECO:0000313" key="7">
    <source>
        <dbReference type="Proteomes" id="UP000242188"/>
    </source>
</evidence>
<dbReference type="Pfam" id="PF00169">
    <property type="entry name" value="PH"/>
    <property type="match status" value="1"/>
</dbReference>
<dbReference type="Gene3D" id="2.30.29.30">
    <property type="entry name" value="Pleckstrin-homology domain (PH domain)/Phosphotyrosine-binding domain (PTB)"/>
    <property type="match status" value="1"/>
</dbReference>
<dbReference type="PANTHER" id="PTHR23113:SF368">
    <property type="entry name" value="CELL DIVISION CONTROL PROTEIN 25"/>
    <property type="match status" value="1"/>
</dbReference>
<feature type="region of interest" description="Disordered" evidence="3">
    <location>
        <begin position="98"/>
        <end position="122"/>
    </location>
</feature>
<dbReference type="InterPro" id="IPR036964">
    <property type="entry name" value="RASGEF_cat_dom_sf"/>
</dbReference>
<proteinExistence type="predicted"/>
<dbReference type="InterPro" id="IPR001895">
    <property type="entry name" value="RASGEF_cat_dom"/>
</dbReference>
<reference evidence="6 7" key="1">
    <citation type="journal article" date="2017" name="Nat. Ecol. Evol.">
        <title>Scallop genome provides insights into evolution of bilaterian karyotype and development.</title>
        <authorList>
            <person name="Wang S."/>
            <person name="Zhang J."/>
            <person name="Jiao W."/>
            <person name="Li J."/>
            <person name="Xun X."/>
            <person name="Sun Y."/>
            <person name="Guo X."/>
            <person name="Huan P."/>
            <person name="Dong B."/>
            <person name="Zhang L."/>
            <person name="Hu X."/>
            <person name="Sun X."/>
            <person name="Wang J."/>
            <person name="Zhao C."/>
            <person name="Wang Y."/>
            <person name="Wang D."/>
            <person name="Huang X."/>
            <person name="Wang R."/>
            <person name="Lv J."/>
            <person name="Li Y."/>
            <person name="Zhang Z."/>
            <person name="Liu B."/>
            <person name="Lu W."/>
            <person name="Hui Y."/>
            <person name="Liang J."/>
            <person name="Zhou Z."/>
            <person name="Hou R."/>
            <person name="Li X."/>
            <person name="Liu Y."/>
            <person name="Li H."/>
            <person name="Ning X."/>
            <person name="Lin Y."/>
            <person name="Zhao L."/>
            <person name="Xing Q."/>
            <person name="Dou J."/>
            <person name="Li Y."/>
            <person name="Mao J."/>
            <person name="Guo H."/>
            <person name="Dou H."/>
            <person name="Li T."/>
            <person name="Mu C."/>
            <person name="Jiang W."/>
            <person name="Fu Q."/>
            <person name="Fu X."/>
            <person name="Miao Y."/>
            <person name="Liu J."/>
            <person name="Yu Q."/>
            <person name="Li R."/>
            <person name="Liao H."/>
            <person name="Li X."/>
            <person name="Kong Y."/>
            <person name="Jiang Z."/>
            <person name="Chourrout D."/>
            <person name="Li R."/>
            <person name="Bao Z."/>
        </authorList>
    </citation>
    <scope>NUCLEOTIDE SEQUENCE [LARGE SCALE GENOMIC DNA]</scope>
    <source>
        <strain evidence="6 7">PY_sf001</strain>
    </source>
</reference>
<feature type="domain" description="Ras-GEF" evidence="5">
    <location>
        <begin position="166"/>
        <end position="402"/>
    </location>
</feature>
<gene>
    <name evidence="6" type="ORF">KP79_PYT04619</name>
</gene>
<dbReference type="Pfam" id="PF00617">
    <property type="entry name" value="RasGEF"/>
    <property type="match status" value="1"/>
</dbReference>
<dbReference type="Proteomes" id="UP000242188">
    <property type="component" value="Unassembled WGS sequence"/>
</dbReference>
<accession>A0A210PZI8</accession>
<dbReference type="InterPro" id="IPR023578">
    <property type="entry name" value="Ras_GEF_dom_sf"/>
</dbReference>
<dbReference type="AlphaFoldDB" id="A0A210PZI8"/>
<dbReference type="InterPro" id="IPR011993">
    <property type="entry name" value="PH-like_dom_sf"/>
</dbReference>
<keyword evidence="7" id="KW-1185">Reference proteome</keyword>
<dbReference type="Gene3D" id="1.10.840.10">
    <property type="entry name" value="Ras guanine-nucleotide exchange factors catalytic domain"/>
    <property type="match status" value="1"/>
</dbReference>
<dbReference type="InterPro" id="IPR001849">
    <property type="entry name" value="PH_domain"/>
</dbReference>
<evidence type="ECO:0000259" key="5">
    <source>
        <dbReference type="PROSITE" id="PS50009"/>
    </source>
</evidence>
<feature type="domain" description="PH" evidence="4">
    <location>
        <begin position="562"/>
        <end position="674"/>
    </location>
</feature>
<dbReference type="CDD" id="cd00155">
    <property type="entry name" value="RasGEF"/>
    <property type="match status" value="1"/>
</dbReference>
<evidence type="ECO:0000313" key="6">
    <source>
        <dbReference type="EMBL" id="OWF41911.1"/>
    </source>
</evidence>
<evidence type="ECO:0000256" key="2">
    <source>
        <dbReference type="PROSITE-ProRule" id="PRU00168"/>
    </source>
</evidence>
<dbReference type="OrthoDB" id="10254377at2759"/>
<dbReference type="PANTHER" id="PTHR23113">
    <property type="entry name" value="GUANINE NUCLEOTIDE EXCHANGE FACTOR"/>
    <property type="match status" value="1"/>
</dbReference>
<dbReference type="GO" id="GO:0005886">
    <property type="term" value="C:plasma membrane"/>
    <property type="evidence" value="ECO:0007669"/>
    <property type="project" value="TreeGrafter"/>
</dbReference>
<keyword evidence="1 2" id="KW-0344">Guanine-nucleotide releasing factor</keyword>